<keyword evidence="2" id="KW-0732">Signal</keyword>
<gene>
    <name evidence="3" type="ORF">GCM10010218_10030</name>
</gene>
<reference evidence="3" key="1">
    <citation type="journal article" date="2014" name="Int. J. Syst. Evol. Microbiol.">
        <title>Complete genome sequence of Corynebacterium casei LMG S-19264T (=DSM 44701T), isolated from a smear-ripened cheese.</title>
        <authorList>
            <consortium name="US DOE Joint Genome Institute (JGI-PGF)"/>
            <person name="Walter F."/>
            <person name="Albersmeier A."/>
            <person name="Kalinowski J."/>
            <person name="Ruckert C."/>
        </authorList>
    </citation>
    <scope>NUCLEOTIDE SEQUENCE</scope>
    <source>
        <strain evidence="3">JCM 4059</strain>
    </source>
</reference>
<evidence type="ECO:0008006" key="5">
    <source>
        <dbReference type="Google" id="ProtNLM"/>
    </source>
</evidence>
<evidence type="ECO:0000256" key="2">
    <source>
        <dbReference type="SAM" id="SignalP"/>
    </source>
</evidence>
<evidence type="ECO:0000313" key="4">
    <source>
        <dbReference type="Proteomes" id="UP000638313"/>
    </source>
</evidence>
<name>A0A919AZ49_9ACTN</name>
<proteinExistence type="predicted"/>
<feature type="signal peptide" evidence="2">
    <location>
        <begin position="1"/>
        <end position="23"/>
    </location>
</feature>
<evidence type="ECO:0000256" key="1">
    <source>
        <dbReference type="SAM" id="MobiDB-lite"/>
    </source>
</evidence>
<feature type="compositionally biased region" description="Low complexity" evidence="1">
    <location>
        <begin position="58"/>
        <end position="80"/>
    </location>
</feature>
<organism evidence="3 4">
    <name type="scientific">Streptomyces mashuensis</name>
    <dbReference type="NCBI Taxonomy" id="33904"/>
    <lineage>
        <taxon>Bacteria</taxon>
        <taxon>Bacillati</taxon>
        <taxon>Actinomycetota</taxon>
        <taxon>Actinomycetes</taxon>
        <taxon>Kitasatosporales</taxon>
        <taxon>Streptomycetaceae</taxon>
        <taxon>Streptomyces</taxon>
    </lineage>
</organism>
<accession>A0A919AZ49</accession>
<dbReference type="EMBL" id="BNBD01000001">
    <property type="protein sequence ID" value="GHF30726.1"/>
    <property type="molecule type" value="Genomic_DNA"/>
</dbReference>
<dbReference type="Proteomes" id="UP000638313">
    <property type="component" value="Unassembled WGS sequence"/>
</dbReference>
<dbReference type="AlphaFoldDB" id="A0A919AZ49"/>
<sequence length="114" mass="10813">MARAVVAVLASVLLLLAGTVAGAGEAVEPGTVREEVPLSALAVDGSPDEGLPCVPEQGVARPGRVGRPVGRRSCPQAGVSGAAGAGGPAAPRPPAGPGGAAVAAGHACHSVLRC</sequence>
<keyword evidence="4" id="KW-1185">Reference proteome</keyword>
<feature type="chain" id="PRO_5037160633" description="Secreted protein" evidence="2">
    <location>
        <begin position="24"/>
        <end position="114"/>
    </location>
</feature>
<evidence type="ECO:0000313" key="3">
    <source>
        <dbReference type="EMBL" id="GHF30726.1"/>
    </source>
</evidence>
<protein>
    <recommendedName>
        <fullName evidence="5">Secreted protein</fullName>
    </recommendedName>
</protein>
<comment type="caution">
    <text evidence="3">The sequence shown here is derived from an EMBL/GenBank/DDBJ whole genome shotgun (WGS) entry which is preliminary data.</text>
</comment>
<reference evidence="3" key="2">
    <citation type="submission" date="2020-09" db="EMBL/GenBank/DDBJ databases">
        <authorList>
            <person name="Sun Q."/>
            <person name="Ohkuma M."/>
        </authorList>
    </citation>
    <scope>NUCLEOTIDE SEQUENCE</scope>
    <source>
        <strain evidence="3">JCM 4059</strain>
    </source>
</reference>
<feature type="region of interest" description="Disordered" evidence="1">
    <location>
        <begin position="47"/>
        <end position="102"/>
    </location>
</feature>